<dbReference type="GO" id="GO:0005794">
    <property type="term" value="C:Golgi apparatus"/>
    <property type="evidence" value="ECO:0007669"/>
    <property type="project" value="UniProtKB-SubCell"/>
</dbReference>
<dbReference type="GO" id="GO:0007030">
    <property type="term" value="P:Golgi organization"/>
    <property type="evidence" value="ECO:0007669"/>
    <property type="project" value="TreeGrafter"/>
</dbReference>
<gene>
    <name evidence="6" type="ORF">WJX72_005331</name>
</gene>
<accession>A0AAW1P1Z4</accession>
<keyword evidence="2" id="KW-0333">Golgi apparatus</keyword>
<evidence type="ECO:0000256" key="3">
    <source>
        <dbReference type="ARBA" id="ARBA00023054"/>
    </source>
</evidence>
<feature type="coiled-coil region" evidence="4">
    <location>
        <begin position="286"/>
        <end position="359"/>
    </location>
</feature>
<feature type="coiled-coil region" evidence="4">
    <location>
        <begin position="384"/>
        <end position="425"/>
    </location>
</feature>
<feature type="region of interest" description="Disordered" evidence="5">
    <location>
        <begin position="171"/>
        <end position="200"/>
    </location>
</feature>
<keyword evidence="7" id="KW-1185">Reference proteome</keyword>
<dbReference type="GO" id="GO:0006888">
    <property type="term" value="P:endoplasmic reticulum to Golgi vesicle-mediated transport"/>
    <property type="evidence" value="ECO:0007669"/>
    <property type="project" value="TreeGrafter"/>
</dbReference>
<dbReference type="Proteomes" id="UP001489004">
    <property type="component" value="Unassembled WGS sequence"/>
</dbReference>
<evidence type="ECO:0000256" key="4">
    <source>
        <dbReference type="SAM" id="Coils"/>
    </source>
</evidence>
<feature type="compositionally biased region" description="Low complexity" evidence="5">
    <location>
        <begin position="171"/>
        <end position="192"/>
    </location>
</feature>
<feature type="compositionally biased region" description="Low complexity" evidence="5">
    <location>
        <begin position="41"/>
        <end position="55"/>
    </location>
</feature>
<evidence type="ECO:0000313" key="6">
    <source>
        <dbReference type="EMBL" id="KAK9804295.1"/>
    </source>
</evidence>
<feature type="region of interest" description="Disordered" evidence="5">
    <location>
        <begin position="1"/>
        <end position="108"/>
    </location>
</feature>
<dbReference type="GO" id="GO:0031267">
    <property type="term" value="F:small GTPase binding"/>
    <property type="evidence" value="ECO:0007669"/>
    <property type="project" value="TreeGrafter"/>
</dbReference>
<name>A0AAW1P1Z4_9CHLO</name>
<keyword evidence="3 4" id="KW-0175">Coiled coil</keyword>
<sequence length="726" mass="79395">MILMRDDFEDVPLNSPDAARTKSHARPPRGERSEGGSADPLLAAQLQRLKAQMLQSANAHEDEQERLEQEHQHKVAELEGQQEQTPLAEGVAGDASASRERASEDGQQDAWQLLQDERAAHEEAKEHLEMLQEALRHVREEADQAAASLAERDAFWKSELEQERRTLAAAQEQLAQQASEHAAAVKAAASSAGGQHAELEQALADQRAACRGAQAEAERLAERVERLESSAAAAASQARERDAAELAEQEHALQHLRQEALLQAHEHATQARVAASQQSSDLAEQLQEAKDLLLNEQTTCRALRQDLEEQMAAVEAAQAAAARASAGEEETERALEAQLRQARAECSRLQAEVDRLRSAEQTASAAASSSQLTAAAWAAQSQEVQDLRAQLAAAGEARAAAEQERDKAKQQLTRLKAALVGEQDAEEDKVRWRVDAEVRLVREELAAGAAQQEAVARSQLAEAQAQLAAAHERLQQTQTDLEAWEAAVAARDTELQNLQTALGELTYESEAAERLRSELRASHVECDQLRSDLAQARASVKAEADARSRAEADARQAVRGGQQQHEWEQRLQEEAAMLRRALGESMKRVNMLNSDTNSMVDRRIVVKLLVTFFERGQSPEVLQLMTRMLGFTEEDKRRMGIGVERKGVLRSVATMPFNLVKGGVALARGAVVSSPRAAGSAQDDASGLADQWIDFLIQQAAAAESAEEMAKQNGKPGAEQWSRQAR</sequence>
<feature type="coiled-coil region" evidence="4">
    <location>
        <begin position="453"/>
        <end position="532"/>
    </location>
</feature>
<dbReference type="PANTHER" id="PTHR18921:SF2">
    <property type="entry name" value="THYROID RECEPTOR-INTERACTING PROTEIN 11"/>
    <property type="match status" value="1"/>
</dbReference>
<dbReference type="AlphaFoldDB" id="A0AAW1P1Z4"/>
<evidence type="ECO:0000313" key="7">
    <source>
        <dbReference type="Proteomes" id="UP001489004"/>
    </source>
</evidence>
<comment type="caution">
    <text evidence="6">The sequence shown here is derived from an EMBL/GenBank/DDBJ whole genome shotgun (WGS) entry which is preliminary data.</text>
</comment>
<proteinExistence type="predicted"/>
<feature type="compositionally biased region" description="Basic and acidic residues" evidence="5">
    <location>
        <begin position="59"/>
        <end position="77"/>
    </location>
</feature>
<dbReference type="EMBL" id="JALJOR010000018">
    <property type="protein sequence ID" value="KAK9804295.1"/>
    <property type="molecule type" value="Genomic_DNA"/>
</dbReference>
<dbReference type="PANTHER" id="PTHR18921">
    <property type="entry name" value="MYOSIN HEAVY CHAIN - RELATED"/>
    <property type="match status" value="1"/>
</dbReference>
<comment type="subcellular location">
    <subcellularLocation>
        <location evidence="1">Golgi apparatus</location>
    </subcellularLocation>
</comment>
<evidence type="ECO:0000256" key="5">
    <source>
        <dbReference type="SAM" id="MobiDB-lite"/>
    </source>
</evidence>
<evidence type="ECO:0000256" key="1">
    <source>
        <dbReference type="ARBA" id="ARBA00004555"/>
    </source>
</evidence>
<protein>
    <recommendedName>
        <fullName evidence="8">GRIP domain-containing protein</fullName>
    </recommendedName>
</protein>
<evidence type="ECO:0000256" key="2">
    <source>
        <dbReference type="ARBA" id="ARBA00023034"/>
    </source>
</evidence>
<reference evidence="6 7" key="1">
    <citation type="journal article" date="2024" name="Nat. Commun.">
        <title>Phylogenomics reveals the evolutionary origins of lichenization in chlorophyte algae.</title>
        <authorList>
            <person name="Puginier C."/>
            <person name="Libourel C."/>
            <person name="Otte J."/>
            <person name="Skaloud P."/>
            <person name="Haon M."/>
            <person name="Grisel S."/>
            <person name="Petersen M."/>
            <person name="Berrin J.G."/>
            <person name="Delaux P.M."/>
            <person name="Dal Grande F."/>
            <person name="Keller J."/>
        </authorList>
    </citation>
    <scope>NUCLEOTIDE SEQUENCE [LARGE SCALE GENOMIC DNA]</scope>
    <source>
        <strain evidence="6 7">SAG 2043</strain>
    </source>
</reference>
<feature type="region of interest" description="Disordered" evidence="5">
    <location>
        <begin position="706"/>
        <end position="726"/>
    </location>
</feature>
<organism evidence="6 7">
    <name type="scientific">[Myrmecia] bisecta</name>
    <dbReference type="NCBI Taxonomy" id="41462"/>
    <lineage>
        <taxon>Eukaryota</taxon>
        <taxon>Viridiplantae</taxon>
        <taxon>Chlorophyta</taxon>
        <taxon>core chlorophytes</taxon>
        <taxon>Trebouxiophyceae</taxon>
        <taxon>Trebouxiales</taxon>
        <taxon>Trebouxiaceae</taxon>
        <taxon>Myrmecia</taxon>
    </lineage>
</organism>
<evidence type="ECO:0008006" key="8">
    <source>
        <dbReference type="Google" id="ProtNLM"/>
    </source>
</evidence>